<evidence type="ECO:0000313" key="4">
    <source>
        <dbReference type="EMBL" id="EDY57764.1"/>
    </source>
</evidence>
<dbReference type="InterPro" id="IPR051913">
    <property type="entry name" value="GH2_Domain-Containing"/>
</dbReference>
<dbReference type="EMBL" id="CM000951">
    <property type="protein sequence ID" value="EDY57764.1"/>
    <property type="molecule type" value="Genomic_DNA"/>
</dbReference>
<dbReference type="Pfam" id="PF02836">
    <property type="entry name" value="Glyco_hydro_2_C"/>
    <property type="match status" value="1"/>
</dbReference>
<dbReference type="AlphaFoldDB" id="B5HY60"/>
<dbReference type="CDD" id="cd00161">
    <property type="entry name" value="beta-trefoil_Ricin-like"/>
    <property type="match status" value="1"/>
</dbReference>
<dbReference type="HOGENOM" id="CLU_323062_0_0_11"/>
<evidence type="ECO:0000256" key="2">
    <source>
        <dbReference type="SAM" id="SignalP"/>
    </source>
</evidence>
<dbReference type="eggNOG" id="COG3250">
    <property type="taxonomic scope" value="Bacteria"/>
</dbReference>
<proteinExistence type="inferred from homology"/>
<evidence type="ECO:0000313" key="5">
    <source>
        <dbReference type="Proteomes" id="UP000002785"/>
    </source>
</evidence>
<dbReference type="Gene3D" id="2.60.40.10">
    <property type="entry name" value="Immunoglobulins"/>
    <property type="match status" value="1"/>
</dbReference>
<dbReference type="Gene3D" id="2.60.120.260">
    <property type="entry name" value="Galactose-binding domain-like"/>
    <property type="match status" value="2"/>
</dbReference>
<feature type="signal peptide" evidence="2">
    <location>
        <begin position="1"/>
        <end position="36"/>
    </location>
</feature>
<dbReference type="SUPFAM" id="SSF51445">
    <property type="entry name" value="(Trans)glycosidases"/>
    <property type="match status" value="1"/>
</dbReference>
<feature type="chain" id="PRO_5002835099" evidence="2">
    <location>
        <begin position="37"/>
        <end position="1018"/>
    </location>
</feature>
<dbReference type="InterPro" id="IPR035992">
    <property type="entry name" value="Ricin_B-like_lectins"/>
</dbReference>
<dbReference type="InterPro" id="IPR006311">
    <property type="entry name" value="TAT_signal"/>
</dbReference>
<dbReference type="SMART" id="SM00458">
    <property type="entry name" value="RICIN"/>
    <property type="match status" value="1"/>
</dbReference>
<evidence type="ECO:0000259" key="3">
    <source>
        <dbReference type="SMART" id="SM00458"/>
    </source>
</evidence>
<accession>B5HY60</accession>
<dbReference type="InterPro" id="IPR013783">
    <property type="entry name" value="Ig-like_fold"/>
</dbReference>
<dbReference type="SUPFAM" id="SSF50370">
    <property type="entry name" value="Ricin B-like lectins"/>
    <property type="match status" value="1"/>
</dbReference>
<dbReference type="PANTHER" id="PTHR42732:SF1">
    <property type="entry name" value="BETA-MANNOSIDASE"/>
    <property type="match status" value="1"/>
</dbReference>
<dbReference type="InterPro" id="IPR017853">
    <property type="entry name" value="GH"/>
</dbReference>
<feature type="domain" description="Ricin B lectin" evidence="3">
    <location>
        <begin position="883"/>
        <end position="1016"/>
    </location>
</feature>
<dbReference type="InterPro" id="IPR006103">
    <property type="entry name" value="Glyco_hydro_2_cat"/>
</dbReference>
<gene>
    <name evidence="4" type="ORF">SSEG_04345</name>
</gene>
<name>B5HY60_STRX2</name>
<comment type="similarity">
    <text evidence="1">Belongs to the glycosyl hydrolase 2 family.</text>
</comment>
<dbReference type="Gene3D" id="2.80.10.50">
    <property type="match status" value="1"/>
</dbReference>
<dbReference type="Pfam" id="PF14200">
    <property type="entry name" value="RicinB_lectin_2"/>
    <property type="match status" value="1"/>
</dbReference>
<dbReference type="OrthoDB" id="9135253at2"/>
<dbReference type="PANTHER" id="PTHR42732">
    <property type="entry name" value="BETA-GALACTOSIDASE"/>
    <property type="match status" value="1"/>
</dbReference>
<evidence type="ECO:0000256" key="1">
    <source>
        <dbReference type="ARBA" id="ARBA00007401"/>
    </source>
</evidence>
<dbReference type="InterPro" id="IPR006102">
    <property type="entry name" value="Ig-like_GH2"/>
</dbReference>
<dbReference type="GO" id="GO:0005975">
    <property type="term" value="P:carbohydrate metabolic process"/>
    <property type="evidence" value="ECO:0007669"/>
    <property type="project" value="InterPro"/>
</dbReference>
<dbReference type="Pfam" id="PF02837">
    <property type="entry name" value="Glyco_hydro_2_N"/>
    <property type="match status" value="1"/>
</dbReference>
<dbReference type="Gene3D" id="3.20.20.80">
    <property type="entry name" value="Glycosidases"/>
    <property type="match status" value="1"/>
</dbReference>
<sequence length="1018" mass="108635">MRQHSPPPHRRRFAQLFVAAAALLAGVLAAPPPASAAPVSASATTVSDINGFTAGNAAIRSVDLAGTWSFTPKGRAATSITVPGGGWYKQGFTDVNEATYSRTVTVPDTGQPQSVWIEFGAVNHEATLSVDGQVVATQTTSFTSSRFDISPFAAPGSTHTISVNVKGRYALKNASGDQVLVPDAANWSEAIPQGIYRSAFLRVYPAVYVSDTFVRTSVTDKTLTYDVSVTNTSGNSRSVTLTGSLASDSGGSFTYPSLPSRTVTLAAHSTAKVTVGPVAWNLGSSSYWWPNVPYRSGYRAQLHKLSVHASTDDGRTSDATYRFGFRETTQNGEYYYLNGVRVNLRGDSLQGADYDRIDNGGKGDAYDTLPGFLPPSSGNGGWPQAVGNYQRLNYNVVRIHQEPGSPYMLDVADEMGLMVIDETAIRGTCSCQDFVVGHDNMVNHAKALTLRDRNHPAIIRWSQSNENDISRFDSESFEKDLYAAMNGNDGTRPVSADTAWNTNPWPTMLNGNFAVFSHYIDGIGKYGEARADLAGRPDGEGEYVWDKSNTKQGFEWFATTTVAKRAKDASDLRPYTLLSGWASFVPGVKSTDFVPEEGGHPVYGEDNLSAPWSNPQIQRIQAAFNPVAAIDLPYWSASGQSDQNGTFPLPDKVDTYSYNSTVTRNITVFNDDFSNTSVGLNWTARLDRPDGAVIASGNESLTIPLGSRVTRPISFTAPASGSRVYLVLSTTKSGSTTFTDSVEYLNLGSSATTSVDDAATAVTYNGGWSHASGESGPYAGTNSYSDTTGDTATLDFVGTGVTLHAVTAPSHGMVGVTVDGGAEALVDLYSTARTGDVSVWTSPRLSSGKHTIRVRVTGTQRAAATHDWATVDRFEIANQPVAGTNYRIVNRNSGKALAVTGDVTQNGAKVVQKADGGAWTINTAPGGAYTLNYVSSGKALDVDGYSSTVGLQLQQWTAGGGTNQQWYLRPNADGYFTVVSHDSGLAADDYNWDTTDGAKVVQYTPGGGANQQWQLVPA</sequence>
<dbReference type="InterPro" id="IPR008979">
    <property type="entry name" value="Galactose-bd-like_sf"/>
</dbReference>
<keyword evidence="2" id="KW-0732">Signal</keyword>
<dbReference type="GO" id="GO:0004553">
    <property type="term" value="F:hydrolase activity, hydrolyzing O-glycosyl compounds"/>
    <property type="evidence" value="ECO:0007669"/>
    <property type="project" value="InterPro"/>
</dbReference>
<protein>
    <submittedName>
        <fullName evidence="4">Beta-galactosidase</fullName>
    </submittedName>
</protein>
<dbReference type="InterPro" id="IPR006104">
    <property type="entry name" value="Glyco_hydro_2_N"/>
</dbReference>
<dbReference type="PROSITE" id="PS50231">
    <property type="entry name" value="RICIN_B_LECTIN"/>
    <property type="match status" value="1"/>
</dbReference>
<dbReference type="InterPro" id="IPR000772">
    <property type="entry name" value="Ricin_B_lectin"/>
</dbReference>
<reference evidence="4" key="1">
    <citation type="submission" date="2009-10" db="EMBL/GenBank/DDBJ databases">
        <title>The genome sequence of Streptomyces sviceus strain ATCC 29083.</title>
        <authorList>
            <consortium name="The Broad Institute Genome Sequencing Platform"/>
            <consortium name="Broad Institute Microbial Sequencing Center"/>
            <person name="Fischbach M."/>
            <person name="Godfrey P."/>
            <person name="Ward D."/>
            <person name="Young S."/>
            <person name="Zeng Q."/>
            <person name="Koehrsen M."/>
            <person name="Alvarado L."/>
            <person name="Berlin A.M."/>
            <person name="Bochicchio J."/>
            <person name="Borenstein D."/>
            <person name="Chapman S.B."/>
            <person name="Chen Z."/>
            <person name="Engels R."/>
            <person name="Freedman E."/>
            <person name="Gellesch M."/>
            <person name="Goldberg J."/>
            <person name="Griggs A."/>
            <person name="Gujja S."/>
            <person name="Heilman E.R."/>
            <person name="Heiman D.I."/>
            <person name="Hepburn T.A."/>
            <person name="Howarth C."/>
            <person name="Jen D."/>
            <person name="Larson L."/>
            <person name="Lewis B."/>
            <person name="Mehta T."/>
            <person name="Park D."/>
            <person name="Pearson M."/>
            <person name="Richards J."/>
            <person name="Roberts A."/>
            <person name="Saif S."/>
            <person name="Shea T.D."/>
            <person name="Shenoy N."/>
            <person name="Sisk P."/>
            <person name="Stolte C."/>
            <person name="Sykes S.N."/>
            <person name="Thomson T."/>
            <person name="Walk T."/>
            <person name="White J."/>
            <person name="Yandava C."/>
            <person name="Straight P."/>
            <person name="Clardy J."/>
            <person name="Hung D."/>
            <person name="Kolter R."/>
            <person name="Mekalanos J."/>
            <person name="Walker S."/>
            <person name="Walsh C.T."/>
            <person name="Wieland-Brown L.C."/>
            <person name="Haas B."/>
            <person name="Nusbaum C."/>
            <person name="Birren B."/>
        </authorList>
    </citation>
    <scope>NUCLEOTIDE SEQUENCE [LARGE SCALE GENOMIC DNA]</scope>
    <source>
        <strain evidence="4">ATCC 29083</strain>
    </source>
</reference>
<organism evidence="4 5">
    <name type="scientific">Streptomyces sviceus (strain ATCC 29083 / DSM 924 / JCM 4929 / NBRC 13980 / NCIMB 11184 / NRRL 5439 / UC 5370)</name>
    <dbReference type="NCBI Taxonomy" id="463191"/>
    <lineage>
        <taxon>Bacteria</taxon>
        <taxon>Bacillati</taxon>
        <taxon>Actinomycetota</taxon>
        <taxon>Actinomycetes</taxon>
        <taxon>Kitasatosporales</taxon>
        <taxon>Streptomycetaceae</taxon>
        <taxon>Streptomyces</taxon>
    </lineage>
</organism>
<dbReference type="PROSITE" id="PS51318">
    <property type="entry name" value="TAT"/>
    <property type="match status" value="1"/>
</dbReference>
<dbReference type="Pfam" id="PF00703">
    <property type="entry name" value="Glyco_hydro_2"/>
    <property type="match status" value="1"/>
</dbReference>
<dbReference type="SUPFAM" id="SSF49785">
    <property type="entry name" value="Galactose-binding domain-like"/>
    <property type="match status" value="1"/>
</dbReference>
<dbReference type="RefSeq" id="WP_007383524.1">
    <property type="nucleotide sequence ID" value="NZ_CM000951.1"/>
</dbReference>
<dbReference type="Proteomes" id="UP000002785">
    <property type="component" value="Chromosome"/>
</dbReference>
<keyword evidence="5" id="KW-1185">Reference proteome</keyword>